<proteinExistence type="predicted"/>
<organism evidence="1">
    <name type="scientific">marine metagenome</name>
    <dbReference type="NCBI Taxonomy" id="408172"/>
    <lineage>
        <taxon>unclassified sequences</taxon>
        <taxon>metagenomes</taxon>
        <taxon>ecological metagenomes</taxon>
    </lineage>
</organism>
<dbReference type="AlphaFoldDB" id="A0A382XI14"/>
<accession>A0A382XI14</accession>
<reference evidence="1" key="1">
    <citation type="submission" date="2018-05" db="EMBL/GenBank/DDBJ databases">
        <authorList>
            <person name="Lanie J.A."/>
            <person name="Ng W.-L."/>
            <person name="Kazmierczak K.M."/>
            <person name="Andrzejewski T.M."/>
            <person name="Davidsen T.M."/>
            <person name="Wayne K.J."/>
            <person name="Tettelin H."/>
            <person name="Glass J.I."/>
            <person name="Rusch D."/>
            <person name="Podicherti R."/>
            <person name="Tsui H.-C.T."/>
            <person name="Winkler M.E."/>
        </authorList>
    </citation>
    <scope>NUCLEOTIDE SEQUENCE</scope>
</reference>
<feature type="non-terminal residue" evidence="1">
    <location>
        <position position="1"/>
    </location>
</feature>
<name>A0A382XI14_9ZZZZ</name>
<evidence type="ECO:0000313" key="1">
    <source>
        <dbReference type="EMBL" id="SVD70470.1"/>
    </source>
</evidence>
<dbReference type="EMBL" id="UINC01167782">
    <property type="protein sequence ID" value="SVD70470.1"/>
    <property type="molecule type" value="Genomic_DNA"/>
</dbReference>
<sequence length="48" mass="4934">VMVFLNGVKLISGTDYTADNGTTVVLSAGADVADTIEILCFDLGEANV</sequence>
<protein>
    <submittedName>
        <fullName evidence="1">Uncharacterized protein</fullName>
    </submittedName>
</protein>
<gene>
    <name evidence="1" type="ORF">METZ01_LOCUS423324</name>
</gene>